<reference evidence="2" key="1">
    <citation type="submission" date="2021-01" db="EMBL/GenBank/DDBJ databases">
        <title>Phytophthora aleatoria, a newly-described species from Pinus radiata is distinct from Phytophthora cactorum isolates based on comparative genomics.</title>
        <authorList>
            <person name="Mcdougal R."/>
            <person name="Panda P."/>
            <person name="Williams N."/>
            <person name="Studholme D.J."/>
        </authorList>
    </citation>
    <scope>NUCLEOTIDE SEQUENCE</scope>
    <source>
        <strain evidence="2">NZFS 4037</strain>
    </source>
</reference>
<feature type="transmembrane region" description="Helical" evidence="1">
    <location>
        <begin position="52"/>
        <end position="76"/>
    </location>
</feature>
<gene>
    <name evidence="2" type="ORF">JG688_00010449</name>
</gene>
<sequence length="314" mass="35058">MQHVTDAPGDGSVQGTMAADALELPQETGSMMSRKEEQALVLVVQAPVKVEQLVLCVVIFQVGAVIFLVTETFLVVTVTFRIAVVQFLDAFVKGGDFLRNIYNKLDWIIMENRDLSICEKVKTRKYTCLIVVQASIKKRLSGKKVGFAIDTWTEDGTHFVAIIGITELEKILLRFATLEKDAVISSDAIIDLLDDVLDMKTQVSMIGCASHRFNLAMQALMGDHSDLLDKSTFAMVDRYFRFYDKVDRLDDGLADIIHTPRENVPLKALHEDLKNLECQQVTSDVGGVLARRMRAFRPRGEALPVHEYPAPGNL</sequence>
<dbReference type="PANTHER" id="PTHR40866">
    <property type="entry name" value="BED-TYPE DOMAIN-CONTAINING PROTEIN"/>
    <property type="match status" value="1"/>
</dbReference>
<evidence type="ECO:0000313" key="3">
    <source>
        <dbReference type="Proteomes" id="UP000709295"/>
    </source>
</evidence>
<protein>
    <recommendedName>
        <fullName evidence="4">DUF659 domain-containing protein</fullName>
    </recommendedName>
</protein>
<keyword evidence="1" id="KW-0472">Membrane</keyword>
<organism evidence="2 3">
    <name type="scientific">Phytophthora aleatoria</name>
    <dbReference type="NCBI Taxonomy" id="2496075"/>
    <lineage>
        <taxon>Eukaryota</taxon>
        <taxon>Sar</taxon>
        <taxon>Stramenopiles</taxon>
        <taxon>Oomycota</taxon>
        <taxon>Peronosporomycetes</taxon>
        <taxon>Peronosporales</taxon>
        <taxon>Peronosporaceae</taxon>
        <taxon>Phytophthora</taxon>
    </lineage>
</organism>
<evidence type="ECO:0000313" key="2">
    <source>
        <dbReference type="EMBL" id="KAG6958585.1"/>
    </source>
</evidence>
<dbReference type="EMBL" id="JAENGY010000662">
    <property type="protein sequence ID" value="KAG6958585.1"/>
    <property type="molecule type" value="Genomic_DNA"/>
</dbReference>
<name>A0A8J5IEQ9_9STRA</name>
<dbReference type="PANTHER" id="PTHR40866:SF1">
    <property type="entry name" value="BED-TYPE DOMAIN-CONTAINING PROTEIN"/>
    <property type="match status" value="1"/>
</dbReference>
<comment type="caution">
    <text evidence="2">The sequence shown here is derived from an EMBL/GenBank/DDBJ whole genome shotgun (WGS) entry which is preliminary data.</text>
</comment>
<keyword evidence="1" id="KW-0812">Transmembrane</keyword>
<dbReference type="Proteomes" id="UP000709295">
    <property type="component" value="Unassembled WGS sequence"/>
</dbReference>
<keyword evidence="3" id="KW-1185">Reference proteome</keyword>
<keyword evidence="1" id="KW-1133">Transmembrane helix</keyword>
<accession>A0A8J5IEQ9</accession>
<evidence type="ECO:0000256" key="1">
    <source>
        <dbReference type="SAM" id="Phobius"/>
    </source>
</evidence>
<proteinExistence type="predicted"/>
<dbReference type="AlphaFoldDB" id="A0A8J5IEQ9"/>
<evidence type="ECO:0008006" key="4">
    <source>
        <dbReference type="Google" id="ProtNLM"/>
    </source>
</evidence>